<sequence>MGDHYEGILIEELALFEKEHNIKAIPIVHKNWKRCQAEVENGRVDIILGANKTVEREKVFYYLSIPAFLNRSDVSAYTV</sequence>
<evidence type="ECO:0000313" key="1">
    <source>
        <dbReference type="EMBL" id="NYZ68908.1"/>
    </source>
</evidence>
<dbReference type="SUPFAM" id="SSF53850">
    <property type="entry name" value="Periplasmic binding protein-like II"/>
    <property type="match status" value="1"/>
</dbReference>
<proteinExistence type="predicted"/>
<dbReference type="RefSeq" id="WP_180570909.1">
    <property type="nucleotide sequence ID" value="NZ_JACCKB010000054.1"/>
</dbReference>
<dbReference type="EMBL" id="JACCKB010000054">
    <property type="protein sequence ID" value="NYZ68908.1"/>
    <property type="molecule type" value="Genomic_DNA"/>
</dbReference>
<evidence type="ECO:0008006" key="3">
    <source>
        <dbReference type="Google" id="ProtNLM"/>
    </source>
</evidence>
<protein>
    <recommendedName>
        <fullName evidence="3">Solute-binding protein family 3/N-terminal domain-containing protein</fullName>
    </recommendedName>
</protein>
<keyword evidence="2" id="KW-1185">Reference proteome</keyword>
<evidence type="ECO:0000313" key="2">
    <source>
        <dbReference type="Proteomes" id="UP000569732"/>
    </source>
</evidence>
<name>A0A853IEE8_9GAMM</name>
<organism evidence="1 2">
    <name type="scientific">Spartinivicinus marinus</name>
    <dbReference type="NCBI Taxonomy" id="2994442"/>
    <lineage>
        <taxon>Bacteria</taxon>
        <taxon>Pseudomonadati</taxon>
        <taxon>Pseudomonadota</taxon>
        <taxon>Gammaproteobacteria</taxon>
        <taxon>Oceanospirillales</taxon>
        <taxon>Zooshikellaceae</taxon>
        <taxon>Spartinivicinus</taxon>
    </lineage>
</organism>
<reference evidence="1 2" key="1">
    <citation type="submission" date="2020-07" db="EMBL/GenBank/DDBJ databases">
        <title>Endozoicomonas sp. nov., isolated from sediment.</title>
        <authorList>
            <person name="Gu T."/>
        </authorList>
    </citation>
    <scope>NUCLEOTIDE SEQUENCE [LARGE SCALE GENOMIC DNA]</scope>
    <source>
        <strain evidence="1 2">SM1973</strain>
    </source>
</reference>
<dbReference type="Gene3D" id="3.40.190.10">
    <property type="entry name" value="Periplasmic binding protein-like II"/>
    <property type="match status" value="1"/>
</dbReference>
<comment type="caution">
    <text evidence="1">The sequence shown here is derived from an EMBL/GenBank/DDBJ whole genome shotgun (WGS) entry which is preliminary data.</text>
</comment>
<gene>
    <name evidence="1" type="ORF">H0A36_23085</name>
</gene>
<dbReference type="AlphaFoldDB" id="A0A853IEE8"/>
<accession>A0A853IEE8</accession>
<dbReference type="Proteomes" id="UP000569732">
    <property type="component" value="Unassembled WGS sequence"/>
</dbReference>